<organism evidence="1">
    <name type="scientific">marine metagenome</name>
    <dbReference type="NCBI Taxonomy" id="408172"/>
    <lineage>
        <taxon>unclassified sequences</taxon>
        <taxon>metagenomes</taxon>
        <taxon>ecological metagenomes</taxon>
    </lineage>
</organism>
<dbReference type="EMBL" id="UINC01204546">
    <property type="protein sequence ID" value="SVE25320.1"/>
    <property type="molecule type" value="Genomic_DNA"/>
</dbReference>
<protein>
    <submittedName>
        <fullName evidence="1">Uncharacterized protein</fullName>
    </submittedName>
</protein>
<reference evidence="1" key="1">
    <citation type="submission" date="2018-05" db="EMBL/GenBank/DDBJ databases">
        <authorList>
            <person name="Lanie J.A."/>
            <person name="Ng W.-L."/>
            <person name="Kazmierczak K.M."/>
            <person name="Andrzejewski T.M."/>
            <person name="Davidsen T.M."/>
            <person name="Wayne K.J."/>
            <person name="Tettelin H."/>
            <person name="Glass J.I."/>
            <person name="Rusch D."/>
            <person name="Podicherti R."/>
            <person name="Tsui H.-C.T."/>
            <person name="Winkler M.E."/>
        </authorList>
    </citation>
    <scope>NUCLEOTIDE SEQUENCE</scope>
</reference>
<evidence type="ECO:0000313" key="1">
    <source>
        <dbReference type="EMBL" id="SVE25320.1"/>
    </source>
</evidence>
<dbReference type="SUPFAM" id="SSF56731">
    <property type="entry name" value="DNA primase core"/>
    <property type="match status" value="1"/>
</dbReference>
<proteinExistence type="predicted"/>
<gene>
    <name evidence="1" type="ORF">METZ01_LOCUS478174</name>
</gene>
<sequence>MLDRFKQKQTNLWNFRCPLCGDSKKHKNKCRGFIYEKRNKYFYRCHNCSVGTNFSRFLAQISPALHKDYLTEHYKEGAWGKKDVKDSLPEFDFVPKFNNVLEGMVSISTLAQDHPARQYLQKRLIPERYFRNLYLCTEFKKWTNTVIPNKFSSLSLEHDAPRLVIPFFDRKYNIIGYQGRSFNPKEQAKYIT</sequence>
<dbReference type="AlphaFoldDB" id="A0A383BZV9"/>
<accession>A0A383BZV9</accession>
<name>A0A383BZV9_9ZZZZ</name>
<feature type="non-terminal residue" evidence="1">
    <location>
        <position position="192"/>
    </location>
</feature>